<evidence type="ECO:0000313" key="3">
    <source>
        <dbReference type="Proteomes" id="UP000299102"/>
    </source>
</evidence>
<protein>
    <submittedName>
        <fullName evidence="2">Uncharacterized protein</fullName>
    </submittedName>
</protein>
<reference evidence="2 3" key="1">
    <citation type="journal article" date="2019" name="Commun. Biol.">
        <title>The bagworm genome reveals a unique fibroin gene that provides high tensile strength.</title>
        <authorList>
            <person name="Kono N."/>
            <person name="Nakamura H."/>
            <person name="Ohtoshi R."/>
            <person name="Tomita M."/>
            <person name="Numata K."/>
            <person name="Arakawa K."/>
        </authorList>
    </citation>
    <scope>NUCLEOTIDE SEQUENCE [LARGE SCALE GENOMIC DNA]</scope>
</reference>
<keyword evidence="3" id="KW-1185">Reference proteome</keyword>
<dbReference type="EMBL" id="BGZK01001168">
    <property type="protein sequence ID" value="GBP73264.1"/>
    <property type="molecule type" value="Genomic_DNA"/>
</dbReference>
<name>A0A4C1YE46_EUMVA</name>
<feature type="region of interest" description="Disordered" evidence="1">
    <location>
        <begin position="1"/>
        <end position="25"/>
    </location>
</feature>
<proteinExistence type="predicted"/>
<organism evidence="2 3">
    <name type="scientific">Eumeta variegata</name>
    <name type="common">Bagworm moth</name>
    <name type="synonym">Eumeta japonica</name>
    <dbReference type="NCBI Taxonomy" id="151549"/>
    <lineage>
        <taxon>Eukaryota</taxon>
        <taxon>Metazoa</taxon>
        <taxon>Ecdysozoa</taxon>
        <taxon>Arthropoda</taxon>
        <taxon>Hexapoda</taxon>
        <taxon>Insecta</taxon>
        <taxon>Pterygota</taxon>
        <taxon>Neoptera</taxon>
        <taxon>Endopterygota</taxon>
        <taxon>Lepidoptera</taxon>
        <taxon>Glossata</taxon>
        <taxon>Ditrysia</taxon>
        <taxon>Tineoidea</taxon>
        <taxon>Psychidae</taxon>
        <taxon>Oiketicinae</taxon>
        <taxon>Eumeta</taxon>
    </lineage>
</organism>
<gene>
    <name evidence="2" type="ORF">EVAR_54758_1</name>
</gene>
<evidence type="ECO:0000256" key="1">
    <source>
        <dbReference type="SAM" id="MobiDB-lite"/>
    </source>
</evidence>
<evidence type="ECO:0000313" key="2">
    <source>
        <dbReference type="EMBL" id="GBP73264.1"/>
    </source>
</evidence>
<comment type="caution">
    <text evidence="2">The sequence shown here is derived from an EMBL/GenBank/DDBJ whole genome shotgun (WGS) entry which is preliminary data.</text>
</comment>
<dbReference type="Proteomes" id="UP000299102">
    <property type="component" value="Unassembled WGS sequence"/>
</dbReference>
<accession>A0A4C1YE46</accession>
<dbReference type="AlphaFoldDB" id="A0A4C1YE46"/>
<sequence length="105" mass="11929">MHLAHTAPDAAEPAPSDVTPIGHRRAMSPSVSMDFAYRPRRGRAGRRICQFRSSSGDVNTRRVVLSMERRIDFHLYRALYERLRDMKLDAFEKIAPLEKDCGNGA</sequence>